<dbReference type="PANTHER" id="PTHR47562">
    <property type="match status" value="1"/>
</dbReference>
<dbReference type="EMBL" id="CP051774">
    <property type="protein sequence ID" value="QJE98598.1"/>
    <property type="molecule type" value="Genomic_DNA"/>
</dbReference>
<evidence type="ECO:0000259" key="1">
    <source>
        <dbReference type="Pfam" id="PF01738"/>
    </source>
</evidence>
<dbReference type="GO" id="GO:0016787">
    <property type="term" value="F:hydrolase activity"/>
    <property type="evidence" value="ECO:0007669"/>
    <property type="project" value="UniProtKB-KW"/>
</dbReference>
<dbReference type="InterPro" id="IPR029058">
    <property type="entry name" value="AB_hydrolase_fold"/>
</dbReference>
<name>A0A858RQD3_9BACT</name>
<protein>
    <submittedName>
        <fullName evidence="2">Dienelactone hydrolase family protein</fullName>
    </submittedName>
</protein>
<organism evidence="2 3">
    <name type="scientific">Luteolibacter luteus</name>
    <dbReference type="NCBI Taxonomy" id="2728835"/>
    <lineage>
        <taxon>Bacteria</taxon>
        <taxon>Pseudomonadati</taxon>
        <taxon>Verrucomicrobiota</taxon>
        <taxon>Verrucomicrobiia</taxon>
        <taxon>Verrucomicrobiales</taxon>
        <taxon>Verrucomicrobiaceae</taxon>
        <taxon>Luteolibacter</taxon>
    </lineage>
</organism>
<gene>
    <name evidence="2" type="ORF">HHL09_23380</name>
</gene>
<dbReference type="AlphaFoldDB" id="A0A858RQD3"/>
<accession>A0A858RQD3</accession>
<dbReference type="InterPro" id="IPR002925">
    <property type="entry name" value="Dienelactn_hydro"/>
</dbReference>
<evidence type="ECO:0000313" key="3">
    <source>
        <dbReference type="Proteomes" id="UP000501812"/>
    </source>
</evidence>
<keyword evidence="3" id="KW-1185">Reference proteome</keyword>
<keyword evidence="2" id="KW-0378">Hydrolase</keyword>
<sequence>MATLTETYVDLETTRGSMRVHVFAPVSAGPVPAVIFYSEIFQATGPIRRMAAALAGEGYLVAVPEVYHEFEEPGTVLAYDQAGSDRGNELKYAKELASYDEDVDVVVTWLKGHEGCTGKIASYGVCLGGHLALRAGYHPGISAIAAYYPTDVHSATLGAGKSDDTLKRIAKLDASMLFVWGRQDPHIPKEGRELIHRALEECGADFEWHEFNAAHAFLRDEGPRYNPALARVCMSLLLRYLGEKLSS</sequence>
<reference evidence="2 3" key="1">
    <citation type="submission" date="2020-04" db="EMBL/GenBank/DDBJ databases">
        <title>Luteolibacter sp. G-1-1-1 isolated from soil.</title>
        <authorList>
            <person name="Dahal R.H."/>
        </authorList>
    </citation>
    <scope>NUCLEOTIDE SEQUENCE [LARGE SCALE GENOMIC DNA]</scope>
    <source>
        <strain evidence="2 3">G-1-1-1</strain>
    </source>
</reference>
<evidence type="ECO:0000313" key="2">
    <source>
        <dbReference type="EMBL" id="QJE98598.1"/>
    </source>
</evidence>
<dbReference type="RefSeq" id="WP_169457085.1">
    <property type="nucleotide sequence ID" value="NZ_CP051774.1"/>
</dbReference>
<feature type="domain" description="Dienelactone hydrolase" evidence="1">
    <location>
        <begin position="19"/>
        <end position="235"/>
    </location>
</feature>
<proteinExistence type="predicted"/>
<dbReference type="Proteomes" id="UP000501812">
    <property type="component" value="Chromosome"/>
</dbReference>
<dbReference type="Gene3D" id="3.40.50.1820">
    <property type="entry name" value="alpha/beta hydrolase"/>
    <property type="match status" value="1"/>
</dbReference>
<dbReference type="PANTHER" id="PTHR47562:SF2">
    <property type="entry name" value="CARBOXYMETHYLENEBUTENOLIDASE-RELATED"/>
    <property type="match status" value="1"/>
</dbReference>
<dbReference type="SUPFAM" id="SSF53474">
    <property type="entry name" value="alpha/beta-Hydrolases"/>
    <property type="match status" value="1"/>
</dbReference>
<dbReference type="Pfam" id="PF01738">
    <property type="entry name" value="DLH"/>
    <property type="match status" value="1"/>
</dbReference>
<dbReference type="KEGG" id="luo:HHL09_23380"/>